<feature type="compositionally biased region" description="Polar residues" evidence="1">
    <location>
        <begin position="103"/>
        <end position="117"/>
    </location>
</feature>
<feature type="region of interest" description="Disordered" evidence="1">
    <location>
        <begin position="396"/>
        <end position="432"/>
    </location>
</feature>
<organism evidence="3 4">
    <name type="scientific">Hyalella azteca</name>
    <name type="common">Amphipod</name>
    <dbReference type="NCBI Taxonomy" id="294128"/>
    <lineage>
        <taxon>Eukaryota</taxon>
        <taxon>Metazoa</taxon>
        <taxon>Ecdysozoa</taxon>
        <taxon>Arthropoda</taxon>
        <taxon>Crustacea</taxon>
        <taxon>Multicrustacea</taxon>
        <taxon>Malacostraca</taxon>
        <taxon>Eumalacostraca</taxon>
        <taxon>Peracarida</taxon>
        <taxon>Amphipoda</taxon>
        <taxon>Senticaudata</taxon>
        <taxon>Talitrida</taxon>
        <taxon>Talitroidea</taxon>
        <taxon>Hyalellidae</taxon>
        <taxon>Hyalella</taxon>
    </lineage>
</organism>
<feature type="compositionally biased region" description="Polar residues" evidence="1">
    <location>
        <begin position="147"/>
        <end position="161"/>
    </location>
</feature>
<accession>A0A8B7PD65</accession>
<feature type="chain" id="PRO_5034264653" evidence="2">
    <location>
        <begin position="22"/>
        <end position="1099"/>
    </location>
</feature>
<dbReference type="RefSeq" id="XP_018023206.1">
    <property type="nucleotide sequence ID" value="XM_018167717.2"/>
</dbReference>
<gene>
    <name evidence="4" type="primary">LOC108679134</name>
</gene>
<reference evidence="4" key="1">
    <citation type="submission" date="2025-08" db="UniProtKB">
        <authorList>
            <consortium name="RefSeq"/>
        </authorList>
    </citation>
    <scope>IDENTIFICATION</scope>
    <source>
        <tissue evidence="4">Whole organism</tissue>
    </source>
</reference>
<evidence type="ECO:0000256" key="2">
    <source>
        <dbReference type="SAM" id="SignalP"/>
    </source>
</evidence>
<dbReference type="KEGG" id="hazt:108679134"/>
<dbReference type="GeneID" id="108679134"/>
<feature type="compositionally biased region" description="Polar residues" evidence="1">
    <location>
        <begin position="703"/>
        <end position="717"/>
    </location>
</feature>
<feature type="signal peptide" evidence="2">
    <location>
        <begin position="1"/>
        <end position="21"/>
    </location>
</feature>
<feature type="region of interest" description="Disordered" evidence="1">
    <location>
        <begin position="617"/>
        <end position="667"/>
    </location>
</feature>
<feature type="region of interest" description="Disordered" evidence="1">
    <location>
        <begin position="693"/>
        <end position="717"/>
    </location>
</feature>
<feature type="compositionally biased region" description="Polar residues" evidence="1">
    <location>
        <begin position="78"/>
        <end position="94"/>
    </location>
</feature>
<evidence type="ECO:0000313" key="3">
    <source>
        <dbReference type="Proteomes" id="UP000694843"/>
    </source>
</evidence>
<feature type="compositionally biased region" description="Basic and acidic residues" evidence="1">
    <location>
        <begin position="418"/>
        <end position="428"/>
    </location>
</feature>
<feature type="compositionally biased region" description="Basic and acidic residues" evidence="1">
    <location>
        <begin position="1068"/>
        <end position="1077"/>
    </location>
</feature>
<name>A0A8B7PD65_HYAAZ</name>
<proteinExistence type="predicted"/>
<sequence>MLVRWRHLVVLCIVHLASLDAYYVDSTKDVPAWNIESLTPELDKITFPDNTLDDHRPYVVAPVMVYPSPTWTWEPQQVESESVQRPITRSNHPPMQQLRHGSPASQNLRHHSLPNSDLKPNNNHLIEHQRLQKTLAGHHRLRRSNPIHRNSASSPVQSRQRSSLREDTAITKMRQNRKIPLGNFGDHHSFQDTYPSGIVEQSSFARFMLENQRRIKQEQLAYPLIQKKPILDETIHEGVDEKSPMSKHDTGKFQPQITNIREGARKSHLQRPAPEYMTQTHVQNKNIPGRQVGIKQDISQHRNNLKRTHYHHPDRSHGLLPGSYHDNLPKRIQKTHVSSGLPAGWDNNGEIFAAEDYAGGNSGVSYRDHENLFRRPGGGSLRLPHGSHSFVRDDSYFPQGHLSPHGGSSPAHVTSDSYNEHLDYDHTSSNKGQIEFDEDYPLAYHATQVFGETSDHHPQESGKETYSPVRVKSSNIGHFDSDTTYSPVGVKSSNIGHFDSDTTYSPVGVKSSNIGHFDSDTLDLDYNVQYDFGIPETQRLKGDAEIVEPGFSFDVNHRESFSHFGGHGAGVSDGFSKPQTQSIGSDDTIIQSGYNFGSGQRVIQSGGLGSYHSTSAGNHGFEGDHVVTSGGHESDHPGDHVNQYGSPNFKDVRHSSNSGGHDFNSGKQNFNRGNHVRHLKGDAFNLEDVQSESYSFDGEEPYSQHNSGSNNKGHAHTVDSSDILYQSASLEDRGNKFHQPHNTKISDFVGPSNFGHAGSQDSSNFKPIGHEFGHEFSHSRKDFYDFSKSHSTVSKRSNFNDEVFYTPIKLDNGITVAQPLTYGSVDFSSGVQPEPRNPTMASLDDQAFYVRSSLGENHATNLYETQQNYRKKKPPSMFKKLETTSDGHLTQGKRNVVYIEGSESAEHEPGHHVVSDLEEHKIKFEDAGRNPTSHAEISNLPAKRATFTHEPTQPEPRTEGQKDDQEHVPYVEPTPRLLTDRPEEKEYRDVNLSVVTNSEPPAHHLDHEDITPKYEMSQENEQNIATINLDGKDQETDYEDVSHDQFSKGIVYITEDERELRGQYGHPGEAEDERHVDDEYDYQQPASGEKPENQENVDE</sequence>
<keyword evidence="2" id="KW-0732">Signal</keyword>
<evidence type="ECO:0000256" key="1">
    <source>
        <dbReference type="SAM" id="MobiDB-lite"/>
    </source>
</evidence>
<evidence type="ECO:0000313" key="4">
    <source>
        <dbReference type="RefSeq" id="XP_018023206.1"/>
    </source>
</evidence>
<feature type="region of interest" description="Disordered" evidence="1">
    <location>
        <begin position="1056"/>
        <end position="1099"/>
    </location>
</feature>
<feature type="compositionally biased region" description="Basic and acidic residues" evidence="1">
    <location>
        <begin position="956"/>
        <end position="967"/>
    </location>
</feature>
<dbReference type="Proteomes" id="UP000694843">
    <property type="component" value="Unplaced"/>
</dbReference>
<feature type="compositionally biased region" description="Polar residues" evidence="1">
    <location>
        <begin position="655"/>
        <end position="667"/>
    </location>
</feature>
<protein>
    <submittedName>
        <fullName evidence="4">Uncharacterized protein LOC108679134 isoform X1</fullName>
    </submittedName>
</protein>
<dbReference type="AlphaFoldDB" id="A0A8B7PD65"/>
<feature type="region of interest" description="Disordered" evidence="1">
    <location>
        <begin position="143"/>
        <end position="165"/>
    </location>
</feature>
<keyword evidence="3" id="KW-1185">Reference proteome</keyword>
<feature type="region of interest" description="Disordered" evidence="1">
    <location>
        <begin position="78"/>
        <end position="117"/>
    </location>
</feature>
<feature type="region of interest" description="Disordered" evidence="1">
    <location>
        <begin position="927"/>
        <end position="967"/>
    </location>
</feature>